<dbReference type="Proteomes" id="UP000314294">
    <property type="component" value="Unassembled WGS sequence"/>
</dbReference>
<dbReference type="EMBL" id="SRLO01000097">
    <property type="protein sequence ID" value="TNN76010.1"/>
    <property type="molecule type" value="Genomic_DNA"/>
</dbReference>
<sequence>MTASISFRPEDAPSGSIPSCSSSFSASSRHPATRKSKQIIRTLFLGGVLAVALDAEADPLVSSSNSLDSSEPYAHFLRARRKPSLEIPPRARRFQDTPDRLRSHRAPSSSVMLLLLQLGFMWSLGLEYMVARLPQPGGCYLLEPQGQLFTLGSWVLLEGCDDLKEGGEERNGGGRGRRRVHEGLGDDGERGVHHFRHVDVEGEVGVLEDVHPEPQRKAASNQEARRGSCTPGSGSFPFGREQSVASLLRRFPLEANTKPMLLEAQAELLGPMEGNMDSLLIHIVVFQRLLIQEVKEIFDSRWHHCPRAQHTAEEVIYELLQRSLKDARQRHIAARDIVDLGPLGVRQVPVDLLYDLVFHLRDGVTAIPSARLRLRGERDEARRDFKPTGNGVRLVTVGTNNEVPTGRPLNASEQYSSFPCKATVSREAKYTLALALKS</sequence>
<comment type="caution">
    <text evidence="2">The sequence shown here is derived from an EMBL/GenBank/DDBJ whole genome shotgun (WGS) entry which is preliminary data.</text>
</comment>
<protein>
    <submittedName>
        <fullName evidence="2">Uncharacterized protein</fullName>
    </submittedName>
</protein>
<name>A0A4Z2IDG4_9TELE</name>
<evidence type="ECO:0000313" key="3">
    <source>
        <dbReference type="Proteomes" id="UP000314294"/>
    </source>
</evidence>
<feature type="region of interest" description="Disordered" evidence="1">
    <location>
        <begin position="390"/>
        <end position="410"/>
    </location>
</feature>
<evidence type="ECO:0000256" key="1">
    <source>
        <dbReference type="SAM" id="MobiDB-lite"/>
    </source>
</evidence>
<gene>
    <name evidence="2" type="ORF">EYF80_013773</name>
</gene>
<feature type="compositionally biased region" description="Low complexity" evidence="1">
    <location>
        <begin position="14"/>
        <end position="28"/>
    </location>
</feature>
<accession>A0A4Z2IDG4</accession>
<proteinExistence type="predicted"/>
<feature type="region of interest" description="Disordered" evidence="1">
    <location>
        <begin position="1"/>
        <end position="31"/>
    </location>
</feature>
<reference evidence="2 3" key="1">
    <citation type="submission" date="2019-03" db="EMBL/GenBank/DDBJ databases">
        <title>First draft genome of Liparis tanakae, snailfish: a comprehensive survey of snailfish specific genes.</title>
        <authorList>
            <person name="Kim W."/>
            <person name="Song I."/>
            <person name="Jeong J.-H."/>
            <person name="Kim D."/>
            <person name="Kim S."/>
            <person name="Ryu S."/>
            <person name="Song J.Y."/>
            <person name="Lee S.K."/>
        </authorList>
    </citation>
    <scope>NUCLEOTIDE SEQUENCE [LARGE SCALE GENOMIC DNA]</scope>
    <source>
        <tissue evidence="2">Muscle</tissue>
    </source>
</reference>
<dbReference type="AlphaFoldDB" id="A0A4Z2IDG4"/>
<evidence type="ECO:0000313" key="2">
    <source>
        <dbReference type="EMBL" id="TNN76010.1"/>
    </source>
</evidence>
<feature type="region of interest" description="Disordered" evidence="1">
    <location>
        <begin position="165"/>
        <end position="188"/>
    </location>
</feature>
<keyword evidence="3" id="KW-1185">Reference proteome</keyword>
<organism evidence="2 3">
    <name type="scientific">Liparis tanakae</name>
    <name type="common">Tanaka's snailfish</name>
    <dbReference type="NCBI Taxonomy" id="230148"/>
    <lineage>
        <taxon>Eukaryota</taxon>
        <taxon>Metazoa</taxon>
        <taxon>Chordata</taxon>
        <taxon>Craniata</taxon>
        <taxon>Vertebrata</taxon>
        <taxon>Euteleostomi</taxon>
        <taxon>Actinopterygii</taxon>
        <taxon>Neopterygii</taxon>
        <taxon>Teleostei</taxon>
        <taxon>Neoteleostei</taxon>
        <taxon>Acanthomorphata</taxon>
        <taxon>Eupercaria</taxon>
        <taxon>Perciformes</taxon>
        <taxon>Cottioidei</taxon>
        <taxon>Cottales</taxon>
        <taxon>Liparidae</taxon>
        <taxon>Liparis</taxon>
    </lineage>
</organism>
<feature type="region of interest" description="Disordered" evidence="1">
    <location>
        <begin position="211"/>
        <end position="237"/>
    </location>
</feature>